<dbReference type="PANTHER" id="PTHR30006:SF2">
    <property type="entry name" value="ABC TRANSPORTER SUBSTRATE-BINDING PROTEIN"/>
    <property type="match status" value="1"/>
</dbReference>
<dbReference type="Gene3D" id="3.40.190.10">
    <property type="entry name" value="Periplasmic binding protein-like II"/>
    <property type="match status" value="2"/>
</dbReference>
<organism evidence="2 3">
    <name type="scientific">Geotalea uraniireducens</name>
    <dbReference type="NCBI Taxonomy" id="351604"/>
    <lineage>
        <taxon>Bacteria</taxon>
        <taxon>Pseudomonadati</taxon>
        <taxon>Thermodesulfobacteriota</taxon>
        <taxon>Desulfuromonadia</taxon>
        <taxon>Geobacterales</taxon>
        <taxon>Geobacteraceae</taxon>
        <taxon>Geotalea</taxon>
    </lineage>
</organism>
<evidence type="ECO:0000313" key="2">
    <source>
        <dbReference type="EMBL" id="BDV42194.1"/>
    </source>
</evidence>
<protein>
    <recommendedName>
        <fullName evidence="4">ABC transporter substrate-binding protein</fullName>
    </recommendedName>
</protein>
<proteinExistence type="predicted"/>
<dbReference type="SUPFAM" id="SSF53850">
    <property type="entry name" value="Periplasmic binding protein-like II"/>
    <property type="match status" value="1"/>
</dbReference>
<accession>A0ABM8EIW3</accession>
<dbReference type="RefSeq" id="WP_282002494.1">
    <property type="nucleotide sequence ID" value="NZ_AP027151.1"/>
</dbReference>
<name>A0ABM8EIW3_9BACT</name>
<keyword evidence="3" id="KW-1185">Reference proteome</keyword>
<keyword evidence="1" id="KW-0732">Signal</keyword>
<dbReference type="EMBL" id="AP027151">
    <property type="protein sequence ID" value="BDV42194.1"/>
    <property type="molecule type" value="Genomic_DNA"/>
</dbReference>
<sequence>MLSVTTAADNYDDDFGALDLFAGFPCPLKVPLETELAGLLASRRERGAALTSTLDACDQLSLVDRADGIELLDELPDLIVTSGLNGFLSHPFRRRFLDPGLFHCWAEYPVHPRLAALGLPDPGSLFRMIAVNLYVLAVDKSRLGSLPMPRRWADLLEPCYGGTTAICAHGGSFNESAILSLHALFGDAGLRTLARTIGYGLHPSQFVKRLGLGKPDTPAIAMLPLFFARTAKDQENLAIVWPEEGALATPLFMLVKETSRDRLADVVDFFTGPRVAEICAGALFPAVHPAARQVIPEDAPLRWPGWPYLLAHDLARLRRATQSTFVAAWQAAHRDRAIP</sequence>
<evidence type="ECO:0008006" key="4">
    <source>
        <dbReference type="Google" id="ProtNLM"/>
    </source>
</evidence>
<evidence type="ECO:0000313" key="3">
    <source>
        <dbReference type="Proteomes" id="UP001317705"/>
    </source>
</evidence>
<dbReference type="Pfam" id="PF13343">
    <property type="entry name" value="SBP_bac_6"/>
    <property type="match status" value="1"/>
</dbReference>
<dbReference type="Proteomes" id="UP001317705">
    <property type="component" value="Chromosome"/>
</dbReference>
<reference evidence="2 3" key="1">
    <citation type="submission" date="2022-12" db="EMBL/GenBank/DDBJ databases">
        <title>Polyphasic characterization of Geotalea uranireducens NIT-SL11 newly isolated from a complex of sewage sludge and microbially reduced graphene oxide.</title>
        <authorList>
            <person name="Xie L."/>
            <person name="Yoshida N."/>
            <person name="Meng L."/>
        </authorList>
    </citation>
    <scope>NUCLEOTIDE SEQUENCE [LARGE SCALE GENOMIC DNA]</scope>
    <source>
        <strain evidence="2 3">NIT-SL11</strain>
    </source>
</reference>
<gene>
    <name evidence="2" type="ORF">GURASL_11170</name>
</gene>
<dbReference type="PANTHER" id="PTHR30006">
    <property type="entry name" value="THIAMINE-BINDING PERIPLASMIC PROTEIN-RELATED"/>
    <property type="match status" value="1"/>
</dbReference>
<evidence type="ECO:0000256" key="1">
    <source>
        <dbReference type="ARBA" id="ARBA00022729"/>
    </source>
</evidence>